<dbReference type="AlphaFoldDB" id="A0A7S0LJD4"/>
<dbReference type="PANTHER" id="PTHR31984">
    <property type="entry name" value="TRANSPORTER, PUTATIVE (DUF179)-RELATED"/>
    <property type="match status" value="1"/>
</dbReference>
<proteinExistence type="predicted"/>
<evidence type="ECO:0008006" key="4">
    <source>
        <dbReference type="Google" id="ProtNLM"/>
    </source>
</evidence>
<keyword evidence="2" id="KW-0732">Signal</keyword>
<protein>
    <recommendedName>
        <fullName evidence="4">Selenoprotein O</fullName>
    </recommendedName>
</protein>
<feature type="chain" id="PRO_5031041328" description="Selenoprotein O" evidence="2">
    <location>
        <begin position="21"/>
        <end position="428"/>
    </location>
</feature>
<evidence type="ECO:0000313" key="3">
    <source>
        <dbReference type="EMBL" id="CAD8614486.1"/>
    </source>
</evidence>
<accession>A0A7S0LJD4</accession>
<dbReference type="InterPro" id="IPR003774">
    <property type="entry name" value="AlgH-like"/>
</dbReference>
<feature type="signal peptide" evidence="2">
    <location>
        <begin position="1"/>
        <end position="20"/>
    </location>
</feature>
<dbReference type="EMBL" id="HBEY01037531">
    <property type="protein sequence ID" value="CAD8614486.1"/>
    <property type="molecule type" value="Transcribed_RNA"/>
</dbReference>
<dbReference type="PANTHER" id="PTHR31984:SF17">
    <property type="entry name" value="TRANSCRIPTIONAL REGULATOR"/>
    <property type="match status" value="1"/>
</dbReference>
<dbReference type="Gene3D" id="3.40.1740.10">
    <property type="entry name" value="VC0467-like"/>
    <property type="match status" value="1"/>
</dbReference>
<feature type="region of interest" description="Disordered" evidence="1">
    <location>
        <begin position="65"/>
        <end position="89"/>
    </location>
</feature>
<reference evidence="3" key="1">
    <citation type="submission" date="2021-01" db="EMBL/GenBank/DDBJ databases">
        <authorList>
            <person name="Corre E."/>
            <person name="Pelletier E."/>
            <person name="Niang G."/>
            <person name="Scheremetjew M."/>
            <person name="Finn R."/>
            <person name="Kale V."/>
            <person name="Holt S."/>
            <person name="Cochrane G."/>
            <person name="Meng A."/>
            <person name="Brown T."/>
            <person name="Cohen L."/>
        </authorList>
    </citation>
    <scope>NUCLEOTIDE SEQUENCE</scope>
    <source>
        <strain evidence="3">PLY182g</strain>
    </source>
</reference>
<dbReference type="SUPFAM" id="SSF143456">
    <property type="entry name" value="VC0467-like"/>
    <property type="match status" value="1"/>
</dbReference>
<sequence>MASHALLLLGFFLTLRTTRALAPHFSISAPLRFERPLETRHVLMSEGPSPDEWREFRQRLITRGLPLTSEDGVEEPSRAEGEGQVQRQSVAPANEALLAQQNAKLFEEYMNGAWAHVSPLEAGGLACRLPLQAQLTEQMRQQPLALSNDDDLAVSESDTLGTRLQKMLLRELPAVADGGADKRAELEKTWNQNSAYCFRLADRLLIESLQGVAARATDGKIDARSLKPHESQLVQLYQESQEEWQQVVLVLGVDGSQAEGVALNRPLGRGINAQLAQLLLSGELSSTEAAAAADDFMLAFGREGAVYVGGPSKQREGGLLVHGFGHLEGAVEVSPGTRIYRGGALAAIDAVKSGELSPLDFRWFVGRQTGISTAEAGWSAVACARPLALKQCLGLPKPLWHEVLELCGGDLAVWSQIELMKRTDLDTP</sequence>
<name>A0A7S0LJD4_9EUKA</name>
<evidence type="ECO:0000256" key="2">
    <source>
        <dbReference type="SAM" id="SignalP"/>
    </source>
</evidence>
<evidence type="ECO:0000256" key="1">
    <source>
        <dbReference type="SAM" id="MobiDB-lite"/>
    </source>
</evidence>
<dbReference type="Pfam" id="PF02622">
    <property type="entry name" value="DUF179"/>
    <property type="match status" value="1"/>
</dbReference>
<organism evidence="3">
    <name type="scientific">Coccolithus braarudii</name>
    <dbReference type="NCBI Taxonomy" id="221442"/>
    <lineage>
        <taxon>Eukaryota</taxon>
        <taxon>Haptista</taxon>
        <taxon>Haptophyta</taxon>
        <taxon>Prymnesiophyceae</taxon>
        <taxon>Coccolithales</taxon>
        <taxon>Coccolithaceae</taxon>
        <taxon>Coccolithus</taxon>
    </lineage>
</organism>
<gene>
    <name evidence="3" type="ORF">CPEL01642_LOCUS17867</name>
</gene>